<feature type="chain" id="PRO_5013854790" description="Cation-transporting P-type ATPase C-terminal domain-containing protein" evidence="5">
    <location>
        <begin position="33"/>
        <end position="123"/>
    </location>
</feature>
<dbReference type="InterPro" id="IPR023298">
    <property type="entry name" value="ATPase_P-typ_TM_dom_sf"/>
</dbReference>
<dbReference type="Gramene" id="PHT70622">
    <property type="protein sequence ID" value="PHT70622"/>
    <property type="gene ID" value="T459_25726"/>
</dbReference>
<feature type="compositionally biased region" description="Basic and acidic residues" evidence="4">
    <location>
        <begin position="109"/>
        <end position="123"/>
    </location>
</feature>
<gene>
    <name evidence="7" type="ORF">T459_25726</name>
</gene>
<dbReference type="PANTHER" id="PTHR24093">
    <property type="entry name" value="CATION TRANSPORTING ATPASE"/>
    <property type="match status" value="1"/>
</dbReference>
<evidence type="ECO:0000256" key="5">
    <source>
        <dbReference type="SAM" id="SignalP"/>
    </source>
</evidence>
<sequence length="123" mass="13937">MGMLLSFCSRIPFLQLLWVNLIMDTLGALALATEPLTNHLMHRPHVGRSCQMNYATEPARLSFKIVNDQYIYYNFWESTKLVTRSIKVMMASGCEEPSDAASGPISPMDARRLRDDSDPNDCH</sequence>
<keyword evidence="3" id="KW-0460">Magnesium</keyword>
<dbReference type="Proteomes" id="UP000222542">
    <property type="component" value="Unassembled WGS sequence"/>
</dbReference>
<dbReference type="Gene3D" id="1.20.1110.10">
    <property type="entry name" value="Calcium-transporting ATPase, transmembrane domain"/>
    <property type="match status" value="1"/>
</dbReference>
<feature type="signal peptide" evidence="5">
    <location>
        <begin position="1"/>
        <end position="32"/>
    </location>
</feature>
<evidence type="ECO:0000256" key="4">
    <source>
        <dbReference type="SAM" id="MobiDB-lite"/>
    </source>
</evidence>
<evidence type="ECO:0000259" key="6">
    <source>
        <dbReference type="Pfam" id="PF00689"/>
    </source>
</evidence>
<feature type="domain" description="Cation-transporting P-type ATPase C-terminal" evidence="6">
    <location>
        <begin position="14"/>
        <end position="46"/>
    </location>
</feature>
<keyword evidence="8" id="KW-1185">Reference proteome</keyword>
<dbReference type="SUPFAM" id="SSF81665">
    <property type="entry name" value="Calcium ATPase, transmembrane domain M"/>
    <property type="match status" value="1"/>
</dbReference>
<keyword evidence="2" id="KW-0479">Metal-binding</keyword>
<dbReference type="PANTHER" id="PTHR24093:SF369">
    <property type="entry name" value="CALCIUM-TRANSPORTING ATPASE"/>
    <property type="match status" value="1"/>
</dbReference>
<reference evidence="7 8" key="2">
    <citation type="journal article" date="2017" name="Genome Biol.">
        <title>New reference genome sequences of hot pepper reveal the massive evolution of plant disease-resistance genes by retroduplication.</title>
        <authorList>
            <person name="Kim S."/>
            <person name="Park J."/>
            <person name="Yeom S.I."/>
            <person name="Kim Y.M."/>
            <person name="Seo E."/>
            <person name="Kim K.T."/>
            <person name="Kim M.S."/>
            <person name="Lee J.M."/>
            <person name="Cheong K."/>
            <person name="Shin H.S."/>
            <person name="Kim S.B."/>
            <person name="Han K."/>
            <person name="Lee J."/>
            <person name="Park M."/>
            <person name="Lee H.A."/>
            <person name="Lee H.Y."/>
            <person name="Lee Y."/>
            <person name="Oh S."/>
            <person name="Lee J.H."/>
            <person name="Choi E."/>
            <person name="Choi E."/>
            <person name="Lee S.E."/>
            <person name="Jeon J."/>
            <person name="Kim H."/>
            <person name="Choi G."/>
            <person name="Song H."/>
            <person name="Lee J."/>
            <person name="Lee S.C."/>
            <person name="Kwon J.K."/>
            <person name="Lee H.Y."/>
            <person name="Koo N."/>
            <person name="Hong Y."/>
            <person name="Kim R.W."/>
            <person name="Kang W.H."/>
            <person name="Huh J.H."/>
            <person name="Kang B.C."/>
            <person name="Yang T.J."/>
            <person name="Lee Y.H."/>
            <person name="Bennetzen J.L."/>
            <person name="Choi D."/>
        </authorList>
    </citation>
    <scope>NUCLEOTIDE SEQUENCE [LARGE SCALE GENOMIC DNA]</scope>
    <source>
        <strain evidence="8">cv. CM334</strain>
    </source>
</reference>
<organism evidence="7 8">
    <name type="scientific">Capsicum annuum</name>
    <name type="common">Capsicum pepper</name>
    <dbReference type="NCBI Taxonomy" id="4072"/>
    <lineage>
        <taxon>Eukaryota</taxon>
        <taxon>Viridiplantae</taxon>
        <taxon>Streptophyta</taxon>
        <taxon>Embryophyta</taxon>
        <taxon>Tracheophyta</taxon>
        <taxon>Spermatophyta</taxon>
        <taxon>Magnoliopsida</taxon>
        <taxon>eudicotyledons</taxon>
        <taxon>Gunneridae</taxon>
        <taxon>Pentapetalae</taxon>
        <taxon>asterids</taxon>
        <taxon>lamiids</taxon>
        <taxon>Solanales</taxon>
        <taxon>Solanaceae</taxon>
        <taxon>Solanoideae</taxon>
        <taxon>Capsiceae</taxon>
        <taxon>Capsicum</taxon>
    </lineage>
</organism>
<dbReference type="STRING" id="4072.A0A2G2YLJ4"/>
<evidence type="ECO:0000313" key="7">
    <source>
        <dbReference type="EMBL" id="PHT70622.1"/>
    </source>
</evidence>
<dbReference type="AlphaFoldDB" id="A0A2G2YLJ4"/>
<evidence type="ECO:0000256" key="1">
    <source>
        <dbReference type="ARBA" id="ARBA00004127"/>
    </source>
</evidence>
<dbReference type="GO" id="GO:0046872">
    <property type="term" value="F:metal ion binding"/>
    <property type="evidence" value="ECO:0007669"/>
    <property type="project" value="UniProtKB-KW"/>
</dbReference>
<proteinExistence type="predicted"/>
<evidence type="ECO:0000256" key="3">
    <source>
        <dbReference type="ARBA" id="ARBA00022842"/>
    </source>
</evidence>
<dbReference type="Pfam" id="PF00689">
    <property type="entry name" value="Cation_ATPase_C"/>
    <property type="match status" value="1"/>
</dbReference>
<comment type="caution">
    <text evidence="7">The sequence shown here is derived from an EMBL/GenBank/DDBJ whole genome shotgun (WGS) entry which is preliminary data.</text>
</comment>
<evidence type="ECO:0000313" key="8">
    <source>
        <dbReference type="Proteomes" id="UP000222542"/>
    </source>
</evidence>
<accession>A0A2G2YLJ4</accession>
<evidence type="ECO:0000256" key="2">
    <source>
        <dbReference type="ARBA" id="ARBA00022723"/>
    </source>
</evidence>
<dbReference type="EMBL" id="AYRZ02000010">
    <property type="protein sequence ID" value="PHT70622.1"/>
    <property type="molecule type" value="Genomic_DNA"/>
</dbReference>
<feature type="region of interest" description="Disordered" evidence="4">
    <location>
        <begin position="93"/>
        <end position="123"/>
    </location>
</feature>
<name>A0A2G2YLJ4_CAPAN</name>
<protein>
    <recommendedName>
        <fullName evidence="6">Cation-transporting P-type ATPase C-terminal domain-containing protein</fullName>
    </recommendedName>
</protein>
<reference evidence="7 8" key="1">
    <citation type="journal article" date="2014" name="Nat. Genet.">
        <title>Genome sequence of the hot pepper provides insights into the evolution of pungency in Capsicum species.</title>
        <authorList>
            <person name="Kim S."/>
            <person name="Park M."/>
            <person name="Yeom S.I."/>
            <person name="Kim Y.M."/>
            <person name="Lee J.M."/>
            <person name="Lee H.A."/>
            <person name="Seo E."/>
            <person name="Choi J."/>
            <person name="Cheong K."/>
            <person name="Kim K.T."/>
            <person name="Jung K."/>
            <person name="Lee G.W."/>
            <person name="Oh S.K."/>
            <person name="Bae C."/>
            <person name="Kim S.B."/>
            <person name="Lee H.Y."/>
            <person name="Kim S.Y."/>
            <person name="Kim M.S."/>
            <person name="Kang B.C."/>
            <person name="Jo Y.D."/>
            <person name="Yang H.B."/>
            <person name="Jeong H.J."/>
            <person name="Kang W.H."/>
            <person name="Kwon J.K."/>
            <person name="Shin C."/>
            <person name="Lim J.Y."/>
            <person name="Park J.H."/>
            <person name="Huh J.H."/>
            <person name="Kim J.S."/>
            <person name="Kim B.D."/>
            <person name="Cohen O."/>
            <person name="Paran I."/>
            <person name="Suh M.C."/>
            <person name="Lee S.B."/>
            <person name="Kim Y.K."/>
            <person name="Shin Y."/>
            <person name="Noh S.J."/>
            <person name="Park J."/>
            <person name="Seo Y.S."/>
            <person name="Kwon S.Y."/>
            <person name="Kim H.A."/>
            <person name="Park J.M."/>
            <person name="Kim H.J."/>
            <person name="Choi S.B."/>
            <person name="Bosland P.W."/>
            <person name="Reeves G."/>
            <person name="Jo S.H."/>
            <person name="Lee B.W."/>
            <person name="Cho H.T."/>
            <person name="Choi H.S."/>
            <person name="Lee M.S."/>
            <person name="Yu Y."/>
            <person name="Do Choi Y."/>
            <person name="Park B.S."/>
            <person name="van Deynze A."/>
            <person name="Ashrafi H."/>
            <person name="Hill T."/>
            <person name="Kim W.T."/>
            <person name="Pai H.S."/>
            <person name="Ahn H.K."/>
            <person name="Yeam I."/>
            <person name="Giovannoni J.J."/>
            <person name="Rose J.K."/>
            <person name="Sorensen I."/>
            <person name="Lee S.J."/>
            <person name="Kim R.W."/>
            <person name="Choi I.Y."/>
            <person name="Choi B.S."/>
            <person name="Lim J.S."/>
            <person name="Lee Y.H."/>
            <person name="Choi D."/>
        </authorList>
    </citation>
    <scope>NUCLEOTIDE SEQUENCE [LARGE SCALE GENOMIC DNA]</scope>
    <source>
        <strain evidence="8">cv. CM334</strain>
    </source>
</reference>
<dbReference type="InterPro" id="IPR006068">
    <property type="entry name" value="ATPase_P-typ_cation-transptr_C"/>
</dbReference>
<dbReference type="GO" id="GO:0012505">
    <property type="term" value="C:endomembrane system"/>
    <property type="evidence" value="ECO:0007669"/>
    <property type="project" value="UniProtKB-SubCell"/>
</dbReference>
<keyword evidence="5" id="KW-0732">Signal</keyword>
<comment type="subcellular location">
    <subcellularLocation>
        <location evidence="1">Endomembrane system</location>
        <topology evidence="1">Multi-pass membrane protein</topology>
    </subcellularLocation>
</comment>